<evidence type="ECO:0000313" key="5">
    <source>
        <dbReference type="Proteomes" id="UP000279959"/>
    </source>
</evidence>
<dbReference type="PANTHER" id="PTHR48106:SF18">
    <property type="entry name" value="QUINONE OXIDOREDUCTASE PIG3"/>
    <property type="match status" value="1"/>
</dbReference>
<sequence length="378" mass="40736">MEWIMSNTGRELRSRIDADGAMTLSLEQVAIAEPGDDELVVRVEAAPINPTDLGLLTGPADLTTMEVLQGERTGIAFTVPQERLPAFRGRLGQSLRVGSEGAGTVVRAGRNLAGLEGRRVGMIGDGMYADYRLIGGRNFMLLPDGANASDGASMFINPLTALGLMETAGREGHKAIVHTAAASNVGQMLQKICLADGMPLINIVRSQEQVDILRGLGAVHVLNSKNEAFSTQLAEVIAQTGATIAFDPIGGGKLGGKILQAMERAAVAKMPSYDRYGSSVFKQLYIYGALDLSPTILNRAALGFRWSVSGWLLWPFLHSVGPEVEDRLRQRVIEELTTTFATHYTRTISLAEALEPEVLLAYKRLATGEKYLIDPTRG</sequence>
<dbReference type="PANTHER" id="PTHR48106">
    <property type="entry name" value="QUINONE OXIDOREDUCTASE PIG3-RELATED"/>
    <property type="match status" value="1"/>
</dbReference>
<dbReference type="Gene3D" id="3.40.50.720">
    <property type="entry name" value="NAD(P)-binding Rossmann-like Domain"/>
    <property type="match status" value="1"/>
</dbReference>
<proteinExistence type="predicted"/>
<dbReference type="GO" id="GO:0016651">
    <property type="term" value="F:oxidoreductase activity, acting on NAD(P)H"/>
    <property type="evidence" value="ECO:0007669"/>
    <property type="project" value="TreeGrafter"/>
</dbReference>
<gene>
    <name evidence="4" type="ORF">SAMIE_1026910</name>
</gene>
<dbReference type="InterPro" id="IPR036291">
    <property type="entry name" value="NAD(P)-bd_dom_sf"/>
</dbReference>
<keyword evidence="2" id="KW-0560">Oxidoreductase</keyword>
<evidence type="ECO:0000259" key="3">
    <source>
        <dbReference type="SMART" id="SM00829"/>
    </source>
</evidence>
<keyword evidence="1" id="KW-0521">NADP</keyword>
<dbReference type="AlphaFoldDB" id="A0A494WE54"/>
<evidence type="ECO:0000256" key="2">
    <source>
        <dbReference type="ARBA" id="ARBA00023002"/>
    </source>
</evidence>
<dbReference type="EMBL" id="AP018664">
    <property type="protein sequence ID" value="BBD99190.1"/>
    <property type="molecule type" value="Genomic_DNA"/>
</dbReference>
<keyword evidence="5" id="KW-1185">Reference proteome</keyword>
<dbReference type="SUPFAM" id="SSF50129">
    <property type="entry name" value="GroES-like"/>
    <property type="match status" value="1"/>
</dbReference>
<dbReference type="InterPro" id="IPR011032">
    <property type="entry name" value="GroES-like_sf"/>
</dbReference>
<evidence type="ECO:0000313" key="4">
    <source>
        <dbReference type="EMBL" id="BBD99190.1"/>
    </source>
</evidence>
<organism evidence="4 5">
    <name type="scientific">Sphingobium amiense</name>
    <dbReference type="NCBI Taxonomy" id="135719"/>
    <lineage>
        <taxon>Bacteria</taxon>
        <taxon>Pseudomonadati</taxon>
        <taxon>Pseudomonadota</taxon>
        <taxon>Alphaproteobacteria</taxon>
        <taxon>Sphingomonadales</taxon>
        <taxon>Sphingomonadaceae</taxon>
        <taxon>Sphingobium</taxon>
    </lineage>
</organism>
<name>A0A494WE54_9SPHN</name>
<dbReference type="Gene3D" id="3.90.180.10">
    <property type="entry name" value="Medium-chain alcohol dehydrogenases, catalytic domain"/>
    <property type="match status" value="1"/>
</dbReference>
<reference evidence="4 5" key="1">
    <citation type="submission" date="2018-05" db="EMBL/GenBank/DDBJ databases">
        <title>Complete Genome Sequence of the Nonylphenol-Degrading Bacterium Sphingobium amiense DSM 16289T.</title>
        <authorList>
            <person name="Ootsuka M."/>
            <person name="Nishizawa T."/>
            <person name="Ohta H."/>
        </authorList>
    </citation>
    <scope>NUCLEOTIDE SEQUENCE [LARGE SCALE GENOMIC DNA]</scope>
    <source>
        <strain evidence="4 5">DSM 16289</strain>
    </source>
</reference>
<dbReference type="InterPro" id="IPR020843">
    <property type="entry name" value="ER"/>
</dbReference>
<dbReference type="Proteomes" id="UP000279959">
    <property type="component" value="Chromosome"/>
</dbReference>
<dbReference type="KEGG" id="sami:SAMIE_1026910"/>
<protein>
    <submittedName>
        <fullName evidence="4">NADH oxidase</fullName>
    </submittedName>
</protein>
<dbReference type="GO" id="GO:0070402">
    <property type="term" value="F:NADPH binding"/>
    <property type="evidence" value="ECO:0007669"/>
    <property type="project" value="TreeGrafter"/>
</dbReference>
<accession>A0A494WE54</accession>
<evidence type="ECO:0000256" key="1">
    <source>
        <dbReference type="ARBA" id="ARBA00022857"/>
    </source>
</evidence>
<dbReference type="SUPFAM" id="SSF51735">
    <property type="entry name" value="NAD(P)-binding Rossmann-fold domains"/>
    <property type="match status" value="1"/>
</dbReference>
<feature type="domain" description="Enoyl reductase (ER)" evidence="3">
    <location>
        <begin position="20"/>
        <end position="373"/>
    </location>
</feature>
<dbReference type="SMART" id="SM00829">
    <property type="entry name" value="PKS_ER"/>
    <property type="match status" value="1"/>
</dbReference>